<keyword evidence="2" id="KW-1185">Reference proteome</keyword>
<gene>
    <name evidence="1" type="ORF">E3N88_09169</name>
</gene>
<dbReference type="AlphaFoldDB" id="A0A5N6PKK1"/>
<evidence type="ECO:0000313" key="1">
    <source>
        <dbReference type="EMBL" id="KAD6454463.1"/>
    </source>
</evidence>
<organism evidence="1 2">
    <name type="scientific">Mikania micrantha</name>
    <name type="common">bitter vine</name>
    <dbReference type="NCBI Taxonomy" id="192012"/>
    <lineage>
        <taxon>Eukaryota</taxon>
        <taxon>Viridiplantae</taxon>
        <taxon>Streptophyta</taxon>
        <taxon>Embryophyta</taxon>
        <taxon>Tracheophyta</taxon>
        <taxon>Spermatophyta</taxon>
        <taxon>Magnoliopsida</taxon>
        <taxon>eudicotyledons</taxon>
        <taxon>Gunneridae</taxon>
        <taxon>Pentapetalae</taxon>
        <taxon>asterids</taxon>
        <taxon>campanulids</taxon>
        <taxon>Asterales</taxon>
        <taxon>Asteraceae</taxon>
        <taxon>Asteroideae</taxon>
        <taxon>Heliantheae alliance</taxon>
        <taxon>Eupatorieae</taxon>
        <taxon>Mikania</taxon>
    </lineage>
</organism>
<dbReference type="EMBL" id="SZYD01000004">
    <property type="protein sequence ID" value="KAD6454463.1"/>
    <property type="molecule type" value="Genomic_DNA"/>
</dbReference>
<reference evidence="1 2" key="1">
    <citation type="submission" date="2019-05" db="EMBL/GenBank/DDBJ databases">
        <title>Mikania micrantha, genome provides insights into the molecular mechanism of rapid growth.</title>
        <authorList>
            <person name="Liu B."/>
        </authorList>
    </citation>
    <scope>NUCLEOTIDE SEQUENCE [LARGE SCALE GENOMIC DNA]</scope>
    <source>
        <strain evidence="1">NLD-2019</strain>
        <tissue evidence="1">Leaf</tissue>
    </source>
</reference>
<protein>
    <submittedName>
        <fullName evidence="1">Uncharacterized protein</fullName>
    </submittedName>
</protein>
<name>A0A5N6PKK1_9ASTR</name>
<sequence length="85" mass="9610">MIVRKRKLPSCCVARRSPATYIVDRTWNKKMVVVDNDLEAFLQGYQASILKCRASRSPSMASLMSNLVITADNGRDMACSVEYYD</sequence>
<proteinExistence type="predicted"/>
<comment type="caution">
    <text evidence="1">The sequence shown here is derived from an EMBL/GenBank/DDBJ whole genome shotgun (WGS) entry which is preliminary data.</text>
</comment>
<dbReference type="Proteomes" id="UP000326396">
    <property type="component" value="Linkage Group LG12"/>
</dbReference>
<evidence type="ECO:0000313" key="2">
    <source>
        <dbReference type="Proteomes" id="UP000326396"/>
    </source>
</evidence>
<accession>A0A5N6PKK1</accession>